<dbReference type="PIRSF" id="PIRSF016661">
    <property type="entry name" value="BioY"/>
    <property type="match status" value="1"/>
</dbReference>
<protein>
    <recommendedName>
        <fullName evidence="8">Biotin transporter</fullName>
    </recommendedName>
</protein>
<dbReference type="OrthoDB" id="9803495at2"/>
<evidence type="ECO:0000313" key="10">
    <source>
        <dbReference type="EMBL" id="SUN35158.1"/>
    </source>
</evidence>
<evidence type="ECO:0000256" key="5">
    <source>
        <dbReference type="ARBA" id="ARBA00022692"/>
    </source>
</evidence>
<dbReference type="Pfam" id="PF02632">
    <property type="entry name" value="BioY"/>
    <property type="match status" value="1"/>
</dbReference>
<dbReference type="RefSeq" id="WP_002998587.1">
    <property type="nucleotide sequence ID" value="NZ_UHFA01000002.1"/>
</dbReference>
<evidence type="ECO:0000256" key="7">
    <source>
        <dbReference type="ARBA" id="ARBA00023136"/>
    </source>
</evidence>
<feature type="transmembrane region" description="Helical" evidence="9">
    <location>
        <begin position="141"/>
        <end position="167"/>
    </location>
</feature>
<keyword evidence="11" id="KW-1185">Reference proteome</keyword>
<feature type="transmembrane region" description="Helical" evidence="9">
    <location>
        <begin position="7"/>
        <end position="24"/>
    </location>
</feature>
<keyword evidence="3 8" id="KW-0813">Transport</keyword>
<evidence type="ECO:0000256" key="8">
    <source>
        <dbReference type="PIRNR" id="PIRNR016661"/>
    </source>
</evidence>
<name>A0A380JAR8_STRDO</name>
<keyword evidence="4 8" id="KW-1003">Cell membrane</keyword>
<evidence type="ECO:0000256" key="4">
    <source>
        <dbReference type="ARBA" id="ARBA00022475"/>
    </source>
</evidence>
<feature type="transmembrane region" description="Helical" evidence="9">
    <location>
        <begin position="55"/>
        <end position="73"/>
    </location>
</feature>
<dbReference type="Proteomes" id="UP000254082">
    <property type="component" value="Unassembled WGS sequence"/>
</dbReference>
<comment type="subcellular location">
    <subcellularLocation>
        <location evidence="1 8">Cell membrane</location>
        <topology evidence="1 8">Multi-pass membrane protein</topology>
    </subcellularLocation>
</comment>
<proteinExistence type="inferred from homology"/>
<keyword evidence="5 9" id="KW-0812">Transmembrane</keyword>
<evidence type="ECO:0000256" key="3">
    <source>
        <dbReference type="ARBA" id="ARBA00022448"/>
    </source>
</evidence>
<evidence type="ECO:0000256" key="9">
    <source>
        <dbReference type="SAM" id="Phobius"/>
    </source>
</evidence>
<evidence type="ECO:0000256" key="6">
    <source>
        <dbReference type="ARBA" id="ARBA00022989"/>
    </source>
</evidence>
<feature type="transmembrane region" description="Helical" evidence="9">
    <location>
        <begin position="30"/>
        <end position="48"/>
    </location>
</feature>
<keyword evidence="7 8" id="KW-0472">Membrane</keyword>
<evidence type="ECO:0000313" key="11">
    <source>
        <dbReference type="Proteomes" id="UP000254082"/>
    </source>
</evidence>
<dbReference type="EMBL" id="UHFA01000002">
    <property type="protein sequence ID" value="SUN35158.1"/>
    <property type="molecule type" value="Genomic_DNA"/>
</dbReference>
<feature type="transmembrane region" description="Helical" evidence="9">
    <location>
        <begin position="114"/>
        <end position="135"/>
    </location>
</feature>
<gene>
    <name evidence="10" type="primary">bioY</name>
    <name evidence="10" type="ORF">NCTC11391_00133</name>
</gene>
<dbReference type="GO" id="GO:0005886">
    <property type="term" value="C:plasma membrane"/>
    <property type="evidence" value="ECO:0007669"/>
    <property type="project" value="UniProtKB-SubCell"/>
</dbReference>
<dbReference type="GO" id="GO:0015225">
    <property type="term" value="F:biotin transmembrane transporter activity"/>
    <property type="evidence" value="ECO:0007669"/>
    <property type="project" value="UniProtKB-UniRule"/>
</dbReference>
<accession>A0A380JAR8</accession>
<dbReference type="PANTHER" id="PTHR34295:SF4">
    <property type="entry name" value="BIOTIN TRANSPORTER BIOY-RELATED"/>
    <property type="match status" value="1"/>
</dbReference>
<keyword evidence="6 9" id="KW-1133">Transmembrane helix</keyword>
<comment type="similarity">
    <text evidence="2 8">Belongs to the BioY family.</text>
</comment>
<dbReference type="InterPro" id="IPR003784">
    <property type="entry name" value="BioY"/>
</dbReference>
<dbReference type="PANTHER" id="PTHR34295">
    <property type="entry name" value="BIOTIN TRANSPORTER BIOY"/>
    <property type="match status" value="1"/>
</dbReference>
<reference evidence="10 11" key="1">
    <citation type="submission" date="2018-06" db="EMBL/GenBank/DDBJ databases">
        <authorList>
            <consortium name="Pathogen Informatics"/>
            <person name="Doyle S."/>
        </authorList>
    </citation>
    <scope>NUCLEOTIDE SEQUENCE [LARGE SCALE GENOMIC DNA]</scope>
    <source>
        <strain evidence="11">NCTC 11391</strain>
    </source>
</reference>
<organism evidence="10 11">
    <name type="scientific">Streptococcus downei MFe28</name>
    <dbReference type="NCBI Taxonomy" id="764290"/>
    <lineage>
        <taxon>Bacteria</taxon>
        <taxon>Bacillati</taxon>
        <taxon>Bacillota</taxon>
        <taxon>Bacilli</taxon>
        <taxon>Lactobacillales</taxon>
        <taxon>Streptococcaceae</taxon>
        <taxon>Streptococcus</taxon>
    </lineage>
</organism>
<evidence type="ECO:0000256" key="1">
    <source>
        <dbReference type="ARBA" id="ARBA00004651"/>
    </source>
</evidence>
<evidence type="ECO:0000256" key="2">
    <source>
        <dbReference type="ARBA" id="ARBA00010692"/>
    </source>
</evidence>
<dbReference type="AlphaFoldDB" id="A0A380JAR8"/>
<sequence>MKTKDIVAVAMITTLLVVLSYIPAIPLGFIPVPIVLQNLGVMLAGCLLGGKKGSLSVLLLFLVGLVIPAFSGFSTTIKVFIGPTAGYVWAWLFVPLLIDWGLSGLQKKTPLKVFAIIWLAGVLFVDLLGGLYLAVYSGMPLFAAVVSSSLAFIPGDSLKVLLASLIYGRFHKISEKN</sequence>
<feature type="transmembrane region" description="Helical" evidence="9">
    <location>
        <begin position="79"/>
        <end position="102"/>
    </location>
</feature>
<dbReference type="Gene3D" id="1.10.1760.20">
    <property type="match status" value="1"/>
</dbReference>